<sequence length="238" mass="26420">MDTFFNEEMLETAIRLVTIIFLSGLIGLEREIKNRPAGLRTHILVGLGSCLLMLLSLNGFSEFIAENEGVSMIDPARIPSYVVSGIGFLGAGTILVQGRRGVQGLTTAASIWLVAAIGLVVGVGMYYEAIITTFIVFLTLLTLNSLEHKLKWKESKKTSLLSIYVVEQETTFNSIINILSDQKITVIKSNIESLDTKMHYTFLLRGADVSNQLPLLTELRELKEITKMTMDYQEALLE</sequence>
<feature type="transmembrane region" description="Helical" evidence="7">
    <location>
        <begin position="105"/>
        <end position="123"/>
    </location>
</feature>
<name>A0A941AMF3_9BACI</name>
<dbReference type="EMBL" id="JAGKSQ010000002">
    <property type="protein sequence ID" value="MBP3950455.1"/>
    <property type="molecule type" value="Genomic_DNA"/>
</dbReference>
<evidence type="ECO:0000256" key="7">
    <source>
        <dbReference type="SAM" id="Phobius"/>
    </source>
</evidence>
<accession>A0A941AMF3</accession>
<dbReference type="PRINTS" id="PR01837">
    <property type="entry name" value="MGTCSAPBPROT"/>
</dbReference>
<proteinExistence type="inferred from homology"/>
<dbReference type="InterPro" id="IPR049177">
    <property type="entry name" value="MgtC_SapB_SrpB_YhiD_N"/>
</dbReference>
<evidence type="ECO:0000256" key="1">
    <source>
        <dbReference type="ARBA" id="ARBA00004651"/>
    </source>
</evidence>
<dbReference type="PANTHER" id="PTHR33778:SF1">
    <property type="entry name" value="MAGNESIUM TRANSPORTER YHID-RELATED"/>
    <property type="match status" value="1"/>
</dbReference>
<comment type="subcellular location">
    <subcellularLocation>
        <location evidence="1">Cell membrane</location>
        <topology evidence="1">Multi-pass membrane protein</topology>
    </subcellularLocation>
</comment>
<feature type="transmembrane region" description="Helical" evidence="7">
    <location>
        <begin position="80"/>
        <end position="98"/>
    </location>
</feature>
<evidence type="ECO:0000256" key="6">
    <source>
        <dbReference type="ARBA" id="ARBA00023136"/>
    </source>
</evidence>
<evidence type="ECO:0000259" key="8">
    <source>
        <dbReference type="Pfam" id="PF02308"/>
    </source>
</evidence>
<reference evidence="9" key="1">
    <citation type="submission" date="2021-03" db="EMBL/GenBank/DDBJ databases">
        <title>Bacillus suaedae sp. nov., isolated from Suaeda aralocaspica.</title>
        <authorList>
            <person name="Lei R.F.R."/>
        </authorList>
    </citation>
    <scope>NUCLEOTIDE SEQUENCE</scope>
    <source>
        <strain evidence="9">YZJH907-2</strain>
    </source>
</reference>
<feature type="domain" description="MgtC/SapB/SrpB/YhiD N-terminal" evidence="8">
    <location>
        <begin position="18"/>
        <end position="148"/>
    </location>
</feature>
<protein>
    <submittedName>
        <fullName evidence="9">MgtC/SapB family protein</fullName>
    </submittedName>
</protein>
<dbReference type="Pfam" id="PF02308">
    <property type="entry name" value="MgtC"/>
    <property type="match status" value="1"/>
</dbReference>
<evidence type="ECO:0000313" key="10">
    <source>
        <dbReference type="Proteomes" id="UP000678228"/>
    </source>
</evidence>
<comment type="caution">
    <text evidence="9">The sequence shown here is derived from an EMBL/GenBank/DDBJ whole genome shotgun (WGS) entry which is preliminary data.</text>
</comment>
<dbReference type="InterPro" id="IPR003416">
    <property type="entry name" value="MgtC/SapB/SrpB/YhiD_fam"/>
</dbReference>
<keyword evidence="6 7" id="KW-0472">Membrane</keyword>
<evidence type="ECO:0000256" key="2">
    <source>
        <dbReference type="ARBA" id="ARBA00009298"/>
    </source>
</evidence>
<dbReference type="AlphaFoldDB" id="A0A941AMF3"/>
<keyword evidence="3" id="KW-1003">Cell membrane</keyword>
<evidence type="ECO:0000313" key="9">
    <source>
        <dbReference type="EMBL" id="MBP3950455.1"/>
    </source>
</evidence>
<evidence type="ECO:0000256" key="4">
    <source>
        <dbReference type="ARBA" id="ARBA00022692"/>
    </source>
</evidence>
<feature type="transmembrane region" description="Helical" evidence="7">
    <location>
        <begin position="12"/>
        <end position="29"/>
    </location>
</feature>
<evidence type="ECO:0000256" key="3">
    <source>
        <dbReference type="ARBA" id="ARBA00022475"/>
    </source>
</evidence>
<keyword evidence="5 7" id="KW-1133">Transmembrane helix</keyword>
<evidence type="ECO:0000256" key="5">
    <source>
        <dbReference type="ARBA" id="ARBA00022989"/>
    </source>
</evidence>
<dbReference type="PANTHER" id="PTHR33778">
    <property type="entry name" value="PROTEIN MGTC"/>
    <property type="match status" value="1"/>
</dbReference>
<organism evidence="9 10">
    <name type="scientific">Halalkalibacter suaedae</name>
    <dbReference type="NCBI Taxonomy" id="2822140"/>
    <lineage>
        <taxon>Bacteria</taxon>
        <taxon>Bacillati</taxon>
        <taxon>Bacillota</taxon>
        <taxon>Bacilli</taxon>
        <taxon>Bacillales</taxon>
        <taxon>Bacillaceae</taxon>
        <taxon>Halalkalibacter</taxon>
    </lineage>
</organism>
<keyword evidence="4 7" id="KW-0812">Transmembrane</keyword>
<dbReference type="Proteomes" id="UP000678228">
    <property type="component" value="Unassembled WGS sequence"/>
</dbReference>
<dbReference type="GO" id="GO:0005886">
    <property type="term" value="C:plasma membrane"/>
    <property type="evidence" value="ECO:0007669"/>
    <property type="project" value="UniProtKB-SubCell"/>
</dbReference>
<dbReference type="RefSeq" id="WP_210596098.1">
    <property type="nucleotide sequence ID" value="NZ_JAGKSQ010000002.1"/>
</dbReference>
<gene>
    <name evidence="9" type="ORF">J7W16_04865</name>
</gene>
<keyword evidence="10" id="KW-1185">Reference proteome</keyword>
<comment type="similarity">
    <text evidence="2">Belongs to the MgtC/SapB family.</text>
</comment>
<feature type="transmembrane region" description="Helical" evidence="7">
    <location>
        <begin position="41"/>
        <end position="60"/>
    </location>
</feature>